<organism evidence="3 5">
    <name type="scientific">Lysinibacillus pakistanensis</name>
    <dbReference type="NCBI Taxonomy" id="759811"/>
    <lineage>
        <taxon>Bacteria</taxon>
        <taxon>Bacillati</taxon>
        <taxon>Bacillota</taxon>
        <taxon>Bacilli</taxon>
        <taxon>Bacillales</taxon>
        <taxon>Bacillaceae</taxon>
        <taxon>Lysinibacillus</taxon>
    </lineage>
</organism>
<dbReference type="EMBL" id="CP126101">
    <property type="protein sequence ID" value="WHY54050.1"/>
    <property type="molecule type" value="Genomic_DNA"/>
</dbReference>
<evidence type="ECO:0000313" key="3">
    <source>
        <dbReference type="EMBL" id="WHY54050.1"/>
    </source>
</evidence>
<keyword evidence="1" id="KW-1133">Transmembrane helix</keyword>
<dbReference type="Proteomes" id="UP001178322">
    <property type="component" value="Chromosome"/>
</dbReference>
<protein>
    <submittedName>
        <fullName evidence="3">Uncharacterized protein</fullName>
    </submittedName>
</protein>
<dbReference type="EMBL" id="CP045835">
    <property type="protein sequence ID" value="QGG51555.1"/>
    <property type="molecule type" value="Genomic_DNA"/>
</dbReference>
<evidence type="ECO:0000313" key="2">
    <source>
        <dbReference type="EMBL" id="QGG51555.1"/>
    </source>
</evidence>
<evidence type="ECO:0000313" key="4">
    <source>
        <dbReference type="Proteomes" id="UP000373269"/>
    </source>
</evidence>
<dbReference type="Proteomes" id="UP000373269">
    <property type="component" value="Chromosome"/>
</dbReference>
<reference evidence="2 4" key="1">
    <citation type="submission" date="2019-11" db="EMBL/GenBank/DDBJ databases">
        <title>Whole Genome Sequencing and Comparative Genomic Analyses of Lysinibacillus pakistanensis LZH-9, a Halotolerant Strain with Excellent COD Removal Capability.</title>
        <authorList>
            <person name="Zhou H."/>
        </authorList>
    </citation>
    <scope>NUCLEOTIDE SEQUENCE [LARGE SCALE GENOMIC DNA]</scope>
    <source>
        <strain evidence="2 4">LZH-9</strain>
    </source>
</reference>
<feature type="transmembrane region" description="Helical" evidence="1">
    <location>
        <begin position="6"/>
        <end position="25"/>
    </location>
</feature>
<keyword evidence="4" id="KW-1185">Reference proteome</keyword>
<accession>A0AAX3X1F4</accession>
<keyword evidence="1" id="KW-0472">Membrane</keyword>
<reference evidence="3" key="2">
    <citation type="submission" date="2023-05" db="EMBL/GenBank/DDBJ databases">
        <title>Comparative genomics of Bacillaceae isolates and their secondary metabolite potential.</title>
        <authorList>
            <person name="Song L."/>
            <person name="Nielsen L.J."/>
            <person name="Mohite O."/>
            <person name="Xu X."/>
            <person name="Weber T."/>
            <person name="Kovacs A.T."/>
        </authorList>
    </citation>
    <scope>NUCLEOTIDE SEQUENCE</scope>
    <source>
        <strain evidence="3">LY1</strain>
    </source>
</reference>
<evidence type="ECO:0000256" key="1">
    <source>
        <dbReference type="SAM" id="Phobius"/>
    </source>
</evidence>
<sequence length="69" mass="8031">MINKKYLNGVIWLLLIILLGISFMINVTHYFNTKEIDTASSLCYEKGGNVILKIYNNLTSEYYFSCEKK</sequence>
<gene>
    <name evidence="2" type="ORF">GDS87_11620</name>
    <name evidence="3" type="ORF">QNH24_12670</name>
</gene>
<evidence type="ECO:0000313" key="5">
    <source>
        <dbReference type="Proteomes" id="UP001178322"/>
    </source>
</evidence>
<dbReference type="RefSeq" id="WP_054771528.1">
    <property type="nucleotide sequence ID" value="NZ_CP045835.1"/>
</dbReference>
<proteinExistence type="predicted"/>
<dbReference type="AlphaFoldDB" id="A0AAX3X1F4"/>
<name>A0AAX3X1F4_9BACI</name>
<keyword evidence="1" id="KW-0812">Transmembrane</keyword>